<name>A0ABT7HJW0_9FUSO</name>
<sequence>MTYENFKYEVRKLGLNFYILNDLISVQDSERNALYSVDTTKQYIIYPTKRFSQLDNAMQEKLFYLIILLARTLIENRGDLLKETKWYLKHKCLNTWCERNYLRQDKGGTDLSLGCKVDDITMTSKFTKYDLDQLAKRMNIYDFIKEKVE</sequence>
<evidence type="ECO:0000313" key="1">
    <source>
        <dbReference type="EMBL" id="MDK9580820.1"/>
    </source>
</evidence>
<organism evidence="1 2">
    <name type="scientific">Sneathia sanguinegens</name>
    <dbReference type="NCBI Taxonomy" id="40543"/>
    <lineage>
        <taxon>Bacteria</taxon>
        <taxon>Fusobacteriati</taxon>
        <taxon>Fusobacteriota</taxon>
        <taxon>Fusobacteriia</taxon>
        <taxon>Fusobacteriales</taxon>
        <taxon>Leptotrichiaceae</taxon>
        <taxon>Sneathia</taxon>
    </lineage>
</organism>
<dbReference type="RefSeq" id="WP_285153070.1">
    <property type="nucleotide sequence ID" value="NZ_JASSPP010000007.1"/>
</dbReference>
<keyword evidence="2" id="KW-1185">Reference proteome</keyword>
<accession>A0ABT7HJW0</accession>
<reference evidence="1 2" key="1">
    <citation type="submission" date="2023-06" db="EMBL/GenBank/DDBJ databases">
        <title>Antibody response to the Sneathia vaginalis cytopathogenic toxin A during pregnancy.</title>
        <authorList>
            <person name="Mccoy Z.T."/>
            <person name="Serrano M.G."/>
            <person name="Spaine K."/>
            <person name="Edwards D.J."/>
            <person name="Buck G.A."/>
            <person name="Jefferson K."/>
        </authorList>
    </citation>
    <scope>NUCLEOTIDE SEQUENCE [LARGE SCALE GENOMIC DNA]</scope>
    <source>
        <strain evidence="1 2">CCUG 42621</strain>
    </source>
</reference>
<evidence type="ECO:0000313" key="2">
    <source>
        <dbReference type="Proteomes" id="UP001225134"/>
    </source>
</evidence>
<dbReference type="EMBL" id="JASSPP010000007">
    <property type="protein sequence ID" value="MDK9580820.1"/>
    <property type="molecule type" value="Genomic_DNA"/>
</dbReference>
<proteinExistence type="predicted"/>
<dbReference type="Proteomes" id="UP001225134">
    <property type="component" value="Unassembled WGS sequence"/>
</dbReference>
<protein>
    <submittedName>
        <fullName evidence="1">Uncharacterized protein</fullName>
    </submittedName>
</protein>
<comment type="caution">
    <text evidence="1">The sequence shown here is derived from an EMBL/GenBank/DDBJ whole genome shotgun (WGS) entry which is preliminary data.</text>
</comment>
<gene>
    <name evidence="1" type="ORF">QQA45_04730</name>
</gene>